<dbReference type="RefSeq" id="WP_131331829.1">
    <property type="nucleotide sequence ID" value="NZ_CP044016.1"/>
</dbReference>
<accession>A0A5P2G4V1</accession>
<dbReference type="SUPFAM" id="SSF56925">
    <property type="entry name" value="OMPA-like"/>
    <property type="match status" value="1"/>
</dbReference>
<dbReference type="Gene3D" id="2.40.160.20">
    <property type="match status" value="1"/>
</dbReference>
<dbReference type="OrthoDB" id="759287at2"/>
<gene>
    <name evidence="1" type="ORF">E0W69_020075</name>
</gene>
<dbReference type="Proteomes" id="UP000292424">
    <property type="component" value="Chromosome"/>
</dbReference>
<sequence>MKRSISLVVVLILVQVIFINYLQAQSSLSGIKIDAEYNYLYSTHSTKFRGPSVIVNKDLNKHWNVGLGVGYNTCSYHPDNGYDLKDLKLVPVFAQFKYNFSSDKLIDPYALFKTGITFMDYDQKWHESDQAYYKVHQTGWYTYLGAGVKLNLKSFVQPYFNIGLIGYKMSTNDLDINPHGVAGNLGCSFKL</sequence>
<organism evidence="1 2">
    <name type="scientific">Rhizosphaericola mali</name>
    <dbReference type="NCBI Taxonomy" id="2545455"/>
    <lineage>
        <taxon>Bacteria</taxon>
        <taxon>Pseudomonadati</taxon>
        <taxon>Bacteroidota</taxon>
        <taxon>Chitinophagia</taxon>
        <taxon>Chitinophagales</taxon>
        <taxon>Chitinophagaceae</taxon>
        <taxon>Rhizosphaericola</taxon>
    </lineage>
</organism>
<keyword evidence="2" id="KW-1185">Reference proteome</keyword>
<protein>
    <submittedName>
        <fullName evidence="1">Outer membrane beta-barrel protein</fullName>
    </submittedName>
</protein>
<evidence type="ECO:0000313" key="1">
    <source>
        <dbReference type="EMBL" id="QES90846.1"/>
    </source>
</evidence>
<dbReference type="KEGG" id="arac:E0W69_020075"/>
<name>A0A5P2G4V1_9BACT</name>
<proteinExistence type="predicted"/>
<evidence type="ECO:0000313" key="2">
    <source>
        <dbReference type="Proteomes" id="UP000292424"/>
    </source>
</evidence>
<dbReference type="InterPro" id="IPR011250">
    <property type="entry name" value="OMP/PagP_B-barrel"/>
</dbReference>
<reference evidence="1 2" key="1">
    <citation type="submission" date="2019-09" db="EMBL/GenBank/DDBJ databases">
        <title>Complete genome sequence of Arachidicoccus sp. B3-10 isolated from apple orchard soil.</title>
        <authorList>
            <person name="Kim H.S."/>
            <person name="Han K.-I."/>
            <person name="Suh M.K."/>
            <person name="Lee K.C."/>
            <person name="Eom M.K."/>
            <person name="Kim J.-S."/>
            <person name="Kang S.W."/>
            <person name="Sin Y."/>
            <person name="Lee J.-S."/>
        </authorList>
    </citation>
    <scope>NUCLEOTIDE SEQUENCE [LARGE SCALE GENOMIC DNA]</scope>
    <source>
        <strain evidence="1 2">B3-10</strain>
    </source>
</reference>
<dbReference type="EMBL" id="CP044016">
    <property type="protein sequence ID" value="QES90846.1"/>
    <property type="molecule type" value="Genomic_DNA"/>
</dbReference>
<dbReference type="AlphaFoldDB" id="A0A5P2G4V1"/>